<name>A2S4U7_BURM9</name>
<dbReference type="EMBL" id="CP000546">
    <property type="protein sequence ID" value="ABN00745.1"/>
    <property type="molecule type" value="Genomic_DNA"/>
</dbReference>
<accession>A2S4U7</accession>
<gene>
    <name evidence="1" type="ordered locus">BMA10229_A0977</name>
</gene>
<proteinExistence type="predicted"/>
<dbReference type="HOGENOM" id="CLU_3213474_0_0_4"/>
<evidence type="ECO:0000313" key="2">
    <source>
        <dbReference type="Proteomes" id="UP000002283"/>
    </source>
</evidence>
<dbReference type="Proteomes" id="UP000002283">
    <property type="component" value="Chromosome I"/>
</dbReference>
<reference evidence="1 2" key="1">
    <citation type="submission" date="2007-01" db="EMBL/GenBank/DDBJ databases">
        <authorList>
            <person name="DeShazer D."/>
            <person name="Woods D.E."/>
            <person name="Nierman W.C."/>
        </authorList>
    </citation>
    <scope>NUCLEOTIDE SEQUENCE [LARGE SCALE GENOMIC DNA]</scope>
    <source>
        <strain evidence="1 2">NCTC 10229</strain>
    </source>
</reference>
<sequence>MHHDRRRIARIIARPYRRFFAVLSSFPDGDLRARGGSRPCVTRA</sequence>
<dbReference type="AlphaFoldDB" id="A2S4U7"/>
<evidence type="ECO:0000313" key="1">
    <source>
        <dbReference type="EMBL" id="ABN00745.1"/>
    </source>
</evidence>
<organism evidence="1 2">
    <name type="scientific">Burkholderia mallei (strain NCTC 10229)</name>
    <dbReference type="NCBI Taxonomy" id="412022"/>
    <lineage>
        <taxon>Bacteria</taxon>
        <taxon>Pseudomonadati</taxon>
        <taxon>Pseudomonadota</taxon>
        <taxon>Betaproteobacteria</taxon>
        <taxon>Burkholderiales</taxon>
        <taxon>Burkholderiaceae</taxon>
        <taxon>Burkholderia</taxon>
        <taxon>pseudomallei group</taxon>
    </lineage>
</organism>
<protein>
    <submittedName>
        <fullName evidence="1">Uncharacterized protein</fullName>
    </submittedName>
</protein>
<dbReference type="KEGG" id="bml:BMA10229_A0977"/>